<proteinExistence type="predicted"/>
<reference evidence="3" key="1">
    <citation type="submission" date="2021-04" db="EMBL/GenBank/DDBJ databases">
        <authorList>
            <person name="Vanwijnsberghe S."/>
        </authorList>
    </citation>
    <scope>NUCLEOTIDE SEQUENCE</scope>
    <source>
        <strain evidence="3">LMG 31841</strain>
    </source>
</reference>
<dbReference type="Pfam" id="PF13663">
    <property type="entry name" value="DUF4148"/>
    <property type="match status" value="1"/>
</dbReference>
<evidence type="ECO:0008006" key="5">
    <source>
        <dbReference type="Google" id="ProtNLM"/>
    </source>
</evidence>
<feature type="chain" id="PRO_5040184417" description="DUF4148 domain-containing protein" evidence="2">
    <location>
        <begin position="23"/>
        <end position="109"/>
    </location>
</feature>
<feature type="region of interest" description="Disordered" evidence="1">
    <location>
        <begin position="64"/>
        <end position="109"/>
    </location>
</feature>
<name>A0A9N8RVY1_9BURK</name>
<dbReference type="RefSeq" id="WP_228876479.1">
    <property type="nucleotide sequence ID" value="NZ_CAJQYX010000001.1"/>
</dbReference>
<evidence type="ECO:0000256" key="2">
    <source>
        <dbReference type="SAM" id="SignalP"/>
    </source>
</evidence>
<protein>
    <recommendedName>
        <fullName evidence="5">DUF4148 domain-containing protein</fullName>
    </recommendedName>
</protein>
<comment type="caution">
    <text evidence="3">The sequence shown here is derived from an EMBL/GenBank/DDBJ whole genome shotgun (WGS) entry which is preliminary data.</text>
</comment>
<sequence length="109" mass="11444">MKSLIKAVAVASVLVAPAISFAQTNQPETRADVRAQLIQLEQAGYNPARRDPQYPADIQAAEERVNAEHGVTPQAPVADTSGYGAAMTGSSQSGDAGSTPQQRNVYFGN</sequence>
<keyword evidence="2" id="KW-0732">Signal</keyword>
<accession>A0A9N8RVY1</accession>
<keyword evidence="4" id="KW-1185">Reference proteome</keyword>
<evidence type="ECO:0000313" key="4">
    <source>
        <dbReference type="Proteomes" id="UP000789704"/>
    </source>
</evidence>
<evidence type="ECO:0000256" key="1">
    <source>
        <dbReference type="SAM" id="MobiDB-lite"/>
    </source>
</evidence>
<dbReference type="Proteomes" id="UP000789704">
    <property type="component" value="Unassembled WGS sequence"/>
</dbReference>
<dbReference type="EMBL" id="CAJQZC010000003">
    <property type="protein sequence ID" value="CAG4896106.1"/>
    <property type="molecule type" value="Genomic_DNA"/>
</dbReference>
<feature type="signal peptide" evidence="2">
    <location>
        <begin position="1"/>
        <end position="22"/>
    </location>
</feature>
<dbReference type="InterPro" id="IPR025421">
    <property type="entry name" value="DUF4148"/>
</dbReference>
<gene>
    <name evidence="3" type="ORF">LMG31841_02293</name>
</gene>
<feature type="compositionally biased region" description="Polar residues" evidence="1">
    <location>
        <begin position="88"/>
        <end position="109"/>
    </location>
</feature>
<organism evidence="3 4">
    <name type="scientific">Paraburkholderia saeva</name>
    <dbReference type="NCBI Taxonomy" id="2777537"/>
    <lineage>
        <taxon>Bacteria</taxon>
        <taxon>Pseudomonadati</taxon>
        <taxon>Pseudomonadota</taxon>
        <taxon>Betaproteobacteria</taxon>
        <taxon>Burkholderiales</taxon>
        <taxon>Burkholderiaceae</taxon>
        <taxon>Paraburkholderia</taxon>
    </lineage>
</organism>
<dbReference type="AlphaFoldDB" id="A0A9N8RVY1"/>
<evidence type="ECO:0000313" key="3">
    <source>
        <dbReference type="EMBL" id="CAG4896106.1"/>
    </source>
</evidence>